<protein>
    <submittedName>
        <fullName evidence="1">Uncharacterized protein</fullName>
    </submittedName>
</protein>
<keyword evidence="2" id="KW-1185">Reference proteome</keyword>
<dbReference type="Proteomes" id="UP000015620">
    <property type="component" value="Chromosome"/>
</dbReference>
<dbReference type="HOGENOM" id="CLU_2866505_0_0_12"/>
<accession>S6A990</accession>
<organism evidence="1 2">
    <name type="scientific">Treponema pedis str. T A4</name>
    <dbReference type="NCBI Taxonomy" id="1291379"/>
    <lineage>
        <taxon>Bacteria</taxon>
        <taxon>Pseudomonadati</taxon>
        <taxon>Spirochaetota</taxon>
        <taxon>Spirochaetia</taxon>
        <taxon>Spirochaetales</taxon>
        <taxon>Treponemataceae</taxon>
        <taxon>Treponema</taxon>
    </lineage>
</organism>
<dbReference type="KEGG" id="tped:TPE_2687"/>
<dbReference type="RefSeq" id="WP_020966454.1">
    <property type="nucleotide sequence ID" value="NC_022097.1"/>
</dbReference>
<dbReference type="AlphaFoldDB" id="S6A990"/>
<evidence type="ECO:0000313" key="1">
    <source>
        <dbReference type="EMBL" id="AGT45159.1"/>
    </source>
</evidence>
<sequence length="64" mass="7054">MRLTKKNIGMEAGGAGRIGTQGRTDKYRFMYRCAAFPISNDAHFLITIIPSNGSLQFSIIENSS</sequence>
<evidence type="ECO:0000313" key="2">
    <source>
        <dbReference type="Proteomes" id="UP000015620"/>
    </source>
</evidence>
<proteinExistence type="predicted"/>
<dbReference type="GeneID" id="301091311"/>
<dbReference type="EMBL" id="CP004120">
    <property type="protein sequence ID" value="AGT45159.1"/>
    <property type="molecule type" value="Genomic_DNA"/>
</dbReference>
<name>S6A990_9SPIR</name>
<gene>
    <name evidence="1" type="ORF">TPE_2687</name>
</gene>
<reference evidence="1 2" key="1">
    <citation type="journal article" date="2013" name="PLoS ONE">
        <title>Genome-Wide Relatedness of Treponema pedis, from Gingiva and Necrotic Skin Lesions of Pigs, with the Human Oral Pathogen Treponema denticola.</title>
        <authorList>
            <person name="Svartstrom O."/>
            <person name="Mushtaq M."/>
            <person name="Pringle M."/>
            <person name="Segerman B."/>
        </authorList>
    </citation>
    <scope>NUCLEOTIDE SEQUENCE [LARGE SCALE GENOMIC DNA]</scope>
    <source>
        <strain evidence="1">T A4</strain>
    </source>
</reference>
<dbReference type="PATRIC" id="fig|1291379.3.peg.2661"/>